<feature type="coiled-coil region" evidence="1">
    <location>
        <begin position="622"/>
        <end position="656"/>
    </location>
</feature>
<dbReference type="AlphaFoldDB" id="Q8S473"/>
<feature type="compositionally biased region" description="Pro residues" evidence="2">
    <location>
        <begin position="268"/>
        <end position="277"/>
    </location>
</feature>
<dbReference type="InterPro" id="IPR007321">
    <property type="entry name" value="Transposase_28"/>
</dbReference>
<feature type="compositionally biased region" description="Basic and acidic residues" evidence="2">
    <location>
        <begin position="198"/>
        <end position="232"/>
    </location>
</feature>
<feature type="compositionally biased region" description="Acidic residues" evidence="2">
    <location>
        <begin position="235"/>
        <end position="249"/>
    </location>
</feature>
<gene>
    <name evidence="4" type="primary">Z092E12.1</name>
</gene>
<dbReference type="PANTHER" id="PTHR33026:SF7">
    <property type="entry name" value="OS03G0100275 PROTEIN"/>
    <property type="match status" value="1"/>
</dbReference>
<feature type="domain" description="Transposase (putative) gypsy type" evidence="3">
    <location>
        <begin position="60"/>
        <end position="127"/>
    </location>
</feature>
<sequence length="863" mass="90843">MADRVTIISPRDPWPFSTVTASDLEELVGEDLLRPLTDEQRPEWIPPMGGVAPSPPPGYVVSFVSFHERGFGVPTGRFMRAIMFHYGVELHNLTPNSISQAAIFVAVCEGYLGIAPHWDLWTHLFFAELFALPTGERKVSAAMGKPDSHAFSQLRMRPDQGCVTLEVGWHKPSLPRVPEDAADGAARRVAAKEKKKKKDAEKARARERRRARDALEKCRRQQEREGLPREPSPETPDDDDDDDDDEEGDMAARLGLSPGLGCGQEPSSQPPSGPTPSVPGVGASGSWPEARGRPERSPDPSAGGAEVAPEGQVRASAPQGPPLVPAAHGGDPQVIATVPEPSAPRASKARVAPKLPVKRSSAAVSGAGIQETSPQARWIMARSGKRSHGQTDLAPRKALKTASVCAASAAPGVVVQPTLSQGVSPQGARASPVSGEQVPEAGSSAEAAIVIGEAAGANVVSSPLVVPAMLAPAATEVAAVPVGERPVAASVGMAVASAPSASEEVGVGVRSVQPGDSLIAVRRSPEARRQLLRFRTREASDPVFILDDEQEDQSWDELRERAEATVGSLRSSLEVFCRDVPKILQDLTDRSAAKSSFIRCEVDVWGSLRSLRTSLDGATARLSQQDAKVADLQLLCADLRAEAAAACAEAQRQRSEFVQVVEERDQSRGRAVEAESRAETLAADLAAAQVAASEQRARAGELESALDESAKALAEALAGAAEQREADLAAMSEAVSDVYRILGSGDVPSGSSPQSRLQALGDYARGKIREALHHGVRRAFAVLASHYVVDLERVSEGYCLPDEDEAALAEVQRLDAVAAGPSAALATTFEAEILPPAPSLEAEVDLTDGGDGTEGAAPSQGGA</sequence>
<protein>
    <submittedName>
        <fullName evidence="4">Putative RIRE2 orf3</fullName>
    </submittedName>
</protein>
<accession>Q8S473</accession>
<evidence type="ECO:0000256" key="2">
    <source>
        <dbReference type="SAM" id="MobiDB-lite"/>
    </source>
</evidence>
<feature type="region of interest" description="Disordered" evidence="2">
    <location>
        <begin position="173"/>
        <end position="372"/>
    </location>
</feature>
<keyword evidence="1" id="KW-0175">Coiled coil</keyword>
<feature type="region of interest" description="Disordered" evidence="2">
    <location>
        <begin position="837"/>
        <end position="863"/>
    </location>
</feature>
<dbReference type="Pfam" id="PF04195">
    <property type="entry name" value="Transposase_28"/>
    <property type="match status" value="1"/>
</dbReference>
<dbReference type="PANTHER" id="PTHR33026">
    <property type="entry name" value="OS06G0360600 PROTEIN"/>
    <property type="match status" value="1"/>
</dbReference>
<name>Q8S473_MAIZE</name>
<evidence type="ECO:0000313" key="4">
    <source>
        <dbReference type="EMBL" id="AAL75972.2"/>
    </source>
</evidence>
<reference evidence="4" key="1">
    <citation type="journal article" date="2004" name="Genome Res.">
        <title>Close split of sorghum and maize genome progenitors.</title>
        <authorList>
            <person name="Swigonova Z."/>
            <person name="Lai J."/>
            <person name="Ma J."/>
            <person name="Ramakrishna W."/>
            <person name="Llaca V."/>
            <person name="Bennetzen J.L."/>
            <person name="Messing J."/>
        </authorList>
    </citation>
    <scope>NUCLEOTIDE SEQUENCE</scope>
</reference>
<feature type="region of interest" description="Disordered" evidence="2">
    <location>
        <begin position="419"/>
        <end position="438"/>
    </location>
</feature>
<evidence type="ECO:0000256" key="1">
    <source>
        <dbReference type="SAM" id="Coils"/>
    </source>
</evidence>
<reference evidence="4" key="3">
    <citation type="journal article" date="2005" name="Genetics">
        <title>Structure and evolution of the r/b chromosomal regions in rice, maize, and sorghum.</title>
        <authorList>
            <person name="Swigonova Z."/>
            <person name="Bennetzen J.L."/>
            <person name="Messing J."/>
        </authorList>
    </citation>
    <scope>NUCLEOTIDE SEQUENCE</scope>
</reference>
<organism evidence="4">
    <name type="scientific">Zea mays</name>
    <name type="common">Maize</name>
    <dbReference type="NCBI Taxonomy" id="4577"/>
    <lineage>
        <taxon>Eukaryota</taxon>
        <taxon>Viridiplantae</taxon>
        <taxon>Streptophyta</taxon>
        <taxon>Embryophyta</taxon>
        <taxon>Tracheophyta</taxon>
        <taxon>Spermatophyta</taxon>
        <taxon>Magnoliopsida</taxon>
        <taxon>Liliopsida</taxon>
        <taxon>Poales</taxon>
        <taxon>Poaceae</taxon>
        <taxon>PACMAD clade</taxon>
        <taxon>Panicoideae</taxon>
        <taxon>Andropogonodae</taxon>
        <taxon>Andropogoneae</taxon>
        <taxon>Tripsacinae</taxon>
        <taxon>Zea</taxon>
    </lineage>
</organism>
<reference evidence="4" key="2">
    <citation type="journal article" date="2004" name="Genome Res.">
        <title>Gene loss and movement in the maize genome.</title>
        <authorList>
            <person name="Lai J."/>
            <person name="Ma J."/>
            <person name="Swigonova Z."/>
            <person name="Ramakrishna W."/>
            <person name="Linton E."/>
            <person name="Llaca V."/>
            <person name="Tanyolac B."/>
            <person name="Park Y.J."/>
            <person name="Jeong O.Y."/>
            <person name="Bennetzen J.L."/>
            <person name="Messing J."/>
        </authorList>
    </citation>
    <scope>NUCLEOTIDE SEQUENCE</scope>
</reference>
<dbReference type="EMBL" id="AF466203">
    <property type="protein sequence ID" value="AAL75972.2"/>
    <property type="molecule type" value="Genomic_DNA"/>
</dbReference>
<evidence type="ECO:0000259" key="3">
    <source>
        <dbReference type="Pfam" id="PF04195"/>
    </source>
</evidence>
<proteinExistence type="predicted"/>